<protein>
    <submittedName>
        <fullName evidence="1">Uncharacterized protein</fullName>
    </submittedName>
</protein>
<gene>
    <name evidence="1" type="ORF">C8N45_12215</name>
</gene>
<evidence type="ECO:0000313" key="1">
    <source>
        <dbReference type="EMBL" id="PUB10063.1"/>
    </source>
</evidence>
<dbReference type="AlphaFoldDB" id="A0A2T6K5Y2"/>
<dbReference type="RefSeq" id="WP_245882802.1">
    <property type="nucleotide sequence ID" value="NZ_QBUD01000022.1"/>
</dbReference>
<reference evidence="1 2" key="1">
    <citation type="submission" date="2018-04" db="EMBL/GenBank/DDBJ databases">
        <title>Genomic Encyclopedia of Archaeal and Bacterial Type Strains, Phase II (KMG-II): from individual species to whole genera.</title>
        <authorList>
            <person name="Goeker M."/>
        </authorList>
    </citation>
    <scope>NUCLEOTIDE SEQUENCE [LARGE SCALE GENOMIC DNA]</scope>
    <source>
        <strain evidence="1 2">DSM 29955</strain>
    </source>
</reference>
<dbReference type="Proteomes" id="UP000244523">
    <property type="component" value="Unassembled WGS sequence"/>
</dbReference>
<organism evidence="1 2">
    <name type="scientific">Yoonia sediminilitoris</name>
    <dbReference type="NCBI Taxonomy" id="1286148"/>
    <lineage>
        <taxon>Bacteria</taxon>
        <taxon>Pseudomonadati</taxon>
        <taxon>Pseudomonadota</taxon>
        <taxon>Alphaproteobacteria</taxon>
        <taxon>Rhodobacterales</taxon>
        <taxon>Paracoccaceae</taxon>
        <taxon>Yoonia</taxon>
    </lineage>
</organism>
<sequence>MADFDATLMKEIFDIPQRKWKTNVEHHGQADDLGAGFEVLEWRAFCHPKRLGWYPARLKRVLSDSASLTDRLPMQHARRT</sequence>
<comment type="caution">
    <text evidence="1">The sequence shown here is derived from an EMBL/GenBank/DDBJ whole genome shotgun (WGS) entry which is preliminary data.</text>
</comment>
<evidence type="ECO:0000313" key="2">
    <source>
        <dbReference type="Proteomes" id="UP000244523"/>
    </source>
</evidence>
<dbReference type="EMBL" id="QBUD01000022">
    <property type="protein sequence ID" value="PUB10063.1"/>
    <property type="molecule type" value="Genomic_DNA"/>
</dbReference>
<keyword evidence="2" id="KW-1185">Reference proteome</keyword>
<name>A0A2T6K5Y2_9RHOB</name>
<accession>A0A2T6K5Y2</accession>
<proteinExistence type="predicted"/>